<dbReference type="RefSeq" id="WP_013582266.1">
    <property type="nucleotide sequence ID" value="NC_015065.1"/>
</dbReference>
<sequence length="89" mass="9652">MKELTGAVSEIEGVLRQFVLSCRLNVEFRIATYPGCVPEVSIEFAGPDSWQLTSGDGELLQAVRQLTAEIRASDRPELLSCGVAEGLVQ</sequence>
<dbReference type="KEGG" id="acm:AciX9_3974"/>
<dbReference type="EMBL" id="CP002482">
    <property type="protein sequence ID" value="ADW71248.1"/>
    <property type="molecule type" value="Genomic_DNA"/>
</dbReference>
<reference evidence="2" key="1">
    <citation type="submission" date="2011-01" db="EMBL/GenBank/DDBJ databases">
        <title>Complete sequence of plasmid2 of Acidobacterium sp. MP5ACTX9.</title>
        <authorList>
            <consortium name="US DOE Joint Genome Institute"/>
            <person name="Lucas S."/>
            <person name="Copeland A."/>
            <person name="Lapidus A."/>
            <person name="Cheng J.-F."/>
            <person name="Goodwin L."/>
            <person name="Pitluck S."/>
            <person name="Teshima H."/>
            <person name="Detter J.C."/>
            <person name="Han C."/>
            <person name="Tapia R."/>
            <person name="Land M."/>
            <person name="Hauser L."/>
            <person name="Kyrpides N."/>
            <person name="Ivanova N."/>
            <person name="Ovchinnikova G."/>
            <person name="Pagani I."/>
            <person name="Rawat S.R."/>
            <person name="Mannisto M."/>
            <person name="Haggblom M.M."/>
            <person name="Woyke T."/>
        </authorList>
    </citation>
    <scope>NUCLEOTIDE SEQUENCE [LARGE SCALE GENOMIC DNA]</scope>
    <source>
        <strain evidence="2">MP5ACTX9</strain>
        <plasmid evidence="2">Plasmid pACIX902</plasmid>
    </source>
</reference>
<geneLocation type="plasmid" evidence="1 2">
    <name>pACIX902</name>
</geneLocation>
<dbReference type="Proteomes" id="UP000000343">
    <property type="component" value="Plasmid pACIX902"/>
</dbReference>
<dbReference type="AlphaFoldDB" id="E8X6U8"/>
<gene>
    <name evidence="1" type="ordered locus">AciX9_3974</name>
</gene>
<organism evidence="2">
    <name type="scientific">Granulicella tundricola (strain ATCC BAA-1859 / DSM 23138 / MP5ACTX9)</name>
    <dbReference type="NCBI Taxonomy" id="1198114"/>
    <lineage>
        <taxon>Bacteria</taxon>
        <taxon>Pseudomonadati</taxon>
        <taxon>Acidobacteriota</taxon>
        <taxon>Terriglobia</taxon>
        <taxon>Terriglobales</taxon>
        <taxon>Acidobacteriaceae</taxon>
        <taxon>Granulicella</taxon>
    </lineage>
</organism>
<protein>
    <submittedName>
        <fullName evidence="1">Uncharacterized protein</fullName>
    </submittedName>
</protein>
<keyword evidence="1" id="KW-0614">Plasmid</keyword>
<keyword evidence="2" id="KW-1185">Reference proteome</keyword>
<proteinExistence type="predicted"/>
<evidence type="ECO:0000313" key="2">
    <source>
        <dbReference type="Proteomes" id="UP000000343"/>
    </source>
</evidence>
<accession>E8X6U8</accession>
<dbReference type="OrthoDB" id="9794483at2"/>
<dbReference type="HOGENOM" id="CLU_2450464_0_0_0"/>
<name>E8X6U8_GRATM</name>
<evidence type="ECO:0000313" key="1">
    <source>
        <dbReference type="EMBL" id="ADW71248.1"/>
    </source>
</evidence>